<dbReference type="InParanoid" id="A0A067RIX6"/>
<dbReference type="Pfam" id="PF15359">
    <property type="entry name" value="CDV3"/>
    <property type="match status" value="1"/>
</dbReference>
<dbReference type="InterPro" id="IPR026806">
    <property type="entry name" value="CDV3"/>
</dbReference>
<comment type="similarity">
    <text evidence="1">Belongs to the CDV3 family.</text>
</comment>
<dbReference type="STRING" id="136037.A0A067RIX6"/>
<feature type="compositionally biased region" description="Basic and acidic residues" evidence="2">
    <location>
        <begin position="253"/>
        <end position="264"/>
    </location>
</feature>
<feature type="compositionally biased region" description="Basic and acidic residues" evidence="2">
    <location>
        <begin position="11"/>
        <end position="23"/>
    </location>
</feature>
<dbReference type="Proteomes" id="UP000027135">
    <property type="component" value="Unassembled WGS sequence"/>
</dbReference>
<protein>
    <submittedName>
        <fullName evidence="3">CDV3-like protein</fullName>
    </submittedName>
</protein>
<dbReference type="PANTHER" id="PTHR16284:SF13">
    <property type="entry name" value="PROTEIN CDV3 HOMOLOG"/>
    <property type="match status" value="1"/>
</dbReference>
<feature type="compositionally biased region" description="Basic and acidic residues" evidence="2">
    <location>
        <begin position="74"/>
        <end position="89"/>
    </location>
</feature>
<proteinExistence type="inferred from homology"/>
<feature type="compositionally biased region" description="Acidic residues" evidence="2">
    <location>
        <begin position="141"/>
        <end position="155"/>
    </location>
</feature>
<accession>A0A067RIX6</accession>
<evidence type="ECO:0000256" key="1">
    <source>
        <dbReference type="ARBA" id="ARBA00006062"/>
    </source>
</evidence>
<dbReference type="FunCoup" id="A0A067RIX6">
    <property type="interactions" value="1039"/>
</dbReference>
<keyword evidence="4" id="KW-1185">Reference proteome</keyword>
<feature type="compositionally biased region" description="Polar residues" evidence="2">
    <location>
        <begin position="175"/>
        <end position="186"/>
    </location>
</feature>
<evidence type="ECO:0000313" key="4">
    <source>
        <dbReference type="Proteomes" id="UP000027135"/>
    </source>
</evidence>
<feature type="compositionally biased region" description="Acidic residues" evidence="2">
    <location>
        <begin position="99"/>
        <end position="116"/>
    </location>
</feature>
<dbReference type="eggNOG" id="ENOG502S35X">
    <property type="taxonomic scope" value="Eukaryota"/>
</dbReference>
<dbReference type="AlphaFoldDB" id="A0A067RIX6"/>
<dbReference type="EMBL" id="KK852657">
    <property type="protein sequence ID" value="KDR19228.1"/>
    <property type="molecule type" value="Genomic_DNA"/>
</dbReference>
<feature type="region of interest" description="Disordered" evidence="2">
    <location>
        <begin position="74"/>
        <end position="302"/>
    </location>
</feature>
<evidence type="ECO:0000256" key="2">
    <source>
        <dbReference type="SAM" id="MobiDB-lite"/>
    </source>
</evidence>
<organism evidence="3 4">
    <name type="scientific">Zootermopsis nevadensis</name>
    <name type="common">Dampwood termite</name>
    <dbReference type="NCBI Taxonomy" id="136037"/>
    <lineage>
        <taxon>Eukaryota</taxon>
        <taxon>Metazoa</taxon>
        <taxon>Ecdysozoa</taxon>
        <taxon>Arthropoda</taxon>
        <taxon>Hexapoda</taxon>
        <taxon>Insecta</taxon>
        <taxon>Pterygota</taxon>
        <taxon>Neoptera</taxon>
        <taxon>Polyneoptera</taxon>
        <taxon>Dictyoptera</taxon>
        <taxon>Blattodea</taxon>
        <taxon>Blattoidea</taxon>
        <taxon>Termitoidae</taxon>
        <taxon>Termopsidae</taxon>
        <taxon>Zootermopsis</taxon>
    </lineage>
</organism>
<reference evidence="3 4" key="1">
    <citation type="journal article" date="2014" name="Nat. Commun.">
        <title>Molecular traces of alternative social organization in a termite genome.</title>
        <authorList>
            <person name="Terrapon N."/>
            <person name="Li C."/>
            <person name="Robertson H.M."/>
            <person name="Ji L."/>
            <person name="Meng X."/>
            <person name="Booth W."/>
            <person name="Chen Z."/>
            <person name="Childers C.P."/>
            <person name="Glastad K.M."/>
            <person name="Gokhale K."/>
            <person name="Gowin J."/>
            <person name="Gronenberg W."/>
            <person name="Hermansen R.A."/>
            <person name="Hu H."/>
            <person name="Hunt B.G."/>
            <person name="Huylmans A.K."/>
            <person name="Khalil S.M."/>
            <person name="Mitchell R.D."/>
            <person name="Munoz-Torres M.C."/>
            <person name="Mustard J.A."/>
            <person name="Pan H."/>
            <person name="Reese J.T."/>
            <person name="Scharf M.E."/>
            <person name="Sun F."/>
            <person name="Vogel H."/>
            <person name="Xiao J."/>
            <person name="Yang W."/>
            <person name="Yang Z."/>
            <person name="Yang Z."/>
            <person name="Zhou J."/>
            <person name="Zhu J."/>
            <person name="Brent C.S."/>
            <person name="Elsik C.G."/>
            <person name="Goodisman M.A."/>
            <person name="Liberles D.A."/>
            <person name="Roe R.M."/>
            <person name="Vargo E.L."/>
            <person name="Vilcinskas A."/>
            <person name="Wang J."/>
            <person name="Bornberg-Bauer E."/>
            <person name="Korb J."/>
            <person name="Zhang G."/>
            <person name="Liebig J."/>
        </authorList>
    </citation>
    <scope>NUCLEOTIDE SEQUENCE [LARGE SCALE GENOMIC DNA]</scope>
    <source>
        <tissue evidence="3">Whole organism</tissue>
    </source>
</reference>
<dbReference type="PANTHER" id="PTHR16284">
    <property type="entry name" value="PROTEIN CDV3 HOMOLOG"/>
    <property type="match status" value="1"/>
</dbReference>
<feature type="region of interest" description="Disordered" evidence="2">
    <location>
        <begin position="1"/>
        <end position="23"/>
    </location>
</feature>
<dbReference type="GO" id="GO:0005737">
    <property type="term" value="C:cytoplasm"/>
    <property type="evidence" value="ECO:0007669"/>
    <property type="project" value="TreeGrafter"/>
</dbReference>
<evidence type="ECO:0000313" key="3">
    <source>
        <dbReference type="EMBL" id="KDR19228.1"/>
    </source>
</evidence>
<gene>
    <name evidence="3" type="ORF">L798_06283</name>
</gene>
<dbReference type="OMA" id="HEVNTNQ"/>
<sequence length="302" mass="33638">MALTSTKAGRNRHEVNTNQEYRRRVSRDSKLAFGFAPEGEEYRMADLDDFFAKKDRKKAKGKKFTTADEIAKKLEETGKKVEKSKKEKAAISSQVSGQGEEEQGNQAQEDDEWKEFEEEKKDYTGLKIGNLHIEGEGVGGEGDEEDDQEMEENEAGELVPKRKVQSGPWKMVKQPQPTATEVSESQVVEKRPEGPTGSSSYVPPHLRNQPKEPSHANPRSKSKAAPDINSEEYFPSLFAAKSTEPAGAWGRRRRDEGNFEEVRNSKSHSSRYSDIATKMSASGAGPKLNLGNKYGPLSPEQS</sequence>
<name>A0A067RIX6_ZOONE</name>